<gene>
    <name evidence="3" type="ORF">AWB67_03736</name>
</gene>
<reference evidence="3" key="1">
    <citation type="submission" date="2016-01" db="EMBL/GenBank/DDBJ databases">
        <authorList>
            <person name="Peeters C."/>
        </authorList>
    </citation>
    <scope>NUCLEOTIDE SEQUENCE [LARGE SCALE GENOMIC DNA]</scope>
    <source>
        <strain evidence="3">LMG 22937</strain>
    </source>
</reference>
<feature type="transmembrane region" description="Helical" evidence="1">
    <location>
        <begin position="122"/>
        <end position="142"/>
    </location>
</feature>
<keyword evidence="1" id="KW-1133">Transmembrane helix</keyword>
<protein>
    <recommendedName>
        <fullName evidence="2">KAP NTPase domain-containing protein</fullName>
    </recommendedName>
</protein>
<dbReference type="InterPro" id="IPR027417">
    <property type="entry name" value="P-loop_NTPase"/>
</dbReference>
<keyword evidence="1" id="KW-0472">Membrane</keyword>
<keyword evidence="1" id="KW-0812">Transmembrane</keyword>
<evidence type="ECO:0000256" key="1">
    <source>
        <dbReference type="SAM" id="Phobius"/>
    </source>
</evidence>
<dbReference type="InterPro" id="IPR011646">
    <property type="entry name" value="KAP_P-loop"/>
</dbReference>
<feature type="transmembrane region" description="Helical" evidence="1">
    <location>
        <begin position="419"/>
        <end position="438"/>
    </location>
</feature>
<feature type="transmembrane region" description="Helical" evidence="1">
    <location>
        <begin position="87"/>
        <end position="110"/>
    </location>
</feature>
<dbReference type="AlphaFoldDB" id="A0A158JDN4"/>
<feature type="domain" description="KAP NTPase" evidence="2">
    <location>
        <begin position="244"/>
        <end position="619"/>
    </location>
</feature>
<dbReference type="OrthoDB" id="5150226at2"/>
<evidence type="ECO:0000259" key="2">
    <source>
        <dbReference type="Pfam" id="PF07693"/>
    </source>
</evidence>
<organism evidence="3 4">
    <name type="scientific">Caballeronia terrestris</name>
    <dbReference type="NCBI Taxonomy" id="1226301"/>
    <lineage>
        <taxon>Bacteria</taxon>
        <taxon>Pseudomonadati</taxon>
        <taxon>Pseudomonadota</taxon>
        <taxon>Betaproteobacteria</taxon>
        <taxon>Burkholderiales</taxon>
        <taxon>Burkholderiaceae</taxon>
        <taxon>Caballeronia</taxon>
    </lineage>
</organism>
<dbReference type="Proteomes" id="UP000054925">
    <property type="component" value="Unassembled WGS sequence"/>
</dbReference>
<comment type="caution">
    <text evidence="3">The sequence shown here is derived from an EMBL/GenBank/DDBJ whole genome shotgun (WGS) entry which is preliminary data.</text>
</comment>
<keyword evidence="4" id="KW-1185">Reference proteome</keyword>
<dbReference type="EMBL" id="FCOL02000021">
    <property type="protein sequence ID" value="SAL66952.1"/>
    <property type="molecule type" value="Genomic_DNA"/>
</dbReference>
<evidence type="ECO:0000313" key="4">
    <source>
        <dbReference type="Proteomes" id="UP000054925"/>
    </source>
</evidence>
<dbReference type="Pfam" id="PF07693">
    <property type="entry name" value="KAP_NTPase"/>
    <property type="match status" value="1"/>
</dbReference>
<dbReference type="Gene3D" id="3.40.50.300">
    <property type="entry name" value="P-loop containing nucleotide triphosphate hydrolases"/>
    <property type="match status" value="1"/>
</dbReference>
<name>A0A158JDN4_9BURK</name>
<feature type="transmembrane region" description="Helical" evidence="1">
    <location>
        <begin position="341"/>
        <end position="362"/>
    </location>
</feature>
<sequence length="853" mass="92931">MPLSLEAFDLDQLISKAFASKEISEEIKGASPRDVSKLKAEVKQQSDHIWKSAGAEVSRFNSLELRLDSEYQSIEMSAPVESPGMKLAGVMIGIGIPVVIVALIAGSIYLGYFKGLGVTKTGVVSVISILVLCIAAFGVYTIQNDKFETGRTRFIKDQRENGPPSNTRMLLTQLKDEIASTLFEHGVLPVTRTVIDHWITPSYGTSISFSVPPSLSASLIPGDEVQTAALIKLQFLLRAMSGGSIGIAGPRGAGKSTLIASVCSDSMRELDGKKVLTVSTSAPVEYQARDFILHLFATLCHRIMERSDEKYDRTTWKDLQDIDSAPASTVYRYFPIVAMSLYIIGIVLIGLSLGVASLNVIVHEATFKQSASSLNVAQAPASAASTAIASATSSNDSIVPAARALSSLFSEFGMTAGKLLVSALACILINLFLSLILTSRVQRLEQLRGIIREPSAEGQAQPGRSEGAATKRESSARFAALFPIRFLKEVQRLSDTAQELERPRKLAPLLRRAVAWLTEIKFQQSFSSGWAGALKIPGGVEGSVNKARSLAQLQLTLPEIVSGLLDLLQVATLEYTVIIGIDELDKLQSDEKAHNFLNEIKAIFGVKGVYYLISVSQNAMSNFERRGLPFRDAFDSSFDDIISVDFMDFDTARRLIVQRMVGMPMQFQALCYCISGGLAREIVRSCRDLAELVSTQPANDLESITHRLVKSDIEAKIQAVTAAVERMSVEPMRSEFLGVLYPLASSTVTADELHAVSGKLTDLMIQPRPRRGQSGPPEPDVKALVSLVEEVSTYFSYLAAIRTFFTNGLEEARFRDASGRGLIEMLASARRAMSVNHSASRARLNVFHDSWPP</sequence>
<accession>A0A158JDN4</accession>
<evidence type="ECO:0000313" key="3">
    <source>
        <dbReference type="EMBL" id="SAL66952.1"/>
    </source>
</evidence>
<dbReference type="RefSeq" id="WP_087657705.1">
    <property type="nucleotide sequence ID" value="NZ_FCOL02000021.1"/>
</dbReference>
<dbReference type="SUPFAM" id="SSF52540">
    <property type="entry name" value="P-loop containing nucleoside triphosphate hydrolases"/>
    <property type="match status" value="1"/>
</dbReference>
<proteinExistence type="predicted"/>